<comment type="caution">
    <text evidence="4">The sequence shown here is derived from an EMBL/GenBank/DDBJ whole genome shotgun (WGS) entry which is preliminary data.</text>
</comment>
<gene>
    <name evidence="4" type="ORF">Vafri_10963</name>
</gene>
<feature type="compositionally biased region" description="Basic and acidic residues" evidence="1">
    <location>
        <begin position="1782"/>
        <end position="1793"/>
    </location>
</feature>
<reference evidence="4" key="1">
    <citation type="journal article" date="2021" name="Proc. Natl. Acad. Sci. U.S.A.">
        <title>Three genomes in the algal genus Volvox reveal the fate of a haploid sex-determining region after a transition to homothallism.</title>
        <authorList>
            <person name="Yamamoto K."/>
            <person name="Hamaji T."/>
            <person name="Kawai-Toyooka H."/>
            <person name="Matsuzaki R."/>
            <person name="Takahashi F."/>
            <person name="Nishimura Y."/>
            <person name="Kawachi M."/>
            <person name="Noguchi H."/>
            <person name="Minakuchi Y."/>
            <person name="Umen J.G."/>
            <person name="Toyoda A."/>
            <person name="Nozaki H."/>
        </authorList>
    </citation>
    <scope>NUCLEOTIDE SEQUENCE</scope>
    <source>
        <strain evidence="4">NIES-3780</strain>
    </source>
</reference>
<feature type="compositionally biased region" description="Low complexity" evidence="1">
    <location>
        <begin position="1799"/>
        <end position="1811"/>
    </location>
</feature>
<feature type="region of interest" description="Disordered" evidence="1">
    <location>
        <begin position="854"/>
        <end position="873"/>
    </location>
</feature>
<dbReference type="InterPro" id="IPR011641">
    <property type="entry name" value="Tyr-kin_ephrin_A/B_rcpt-like"/>
</dbReference>
<feature type="transmembrane region" description="Helical" evidence="2">
    <location>
        <begin position="815"/>
        <end position="836"/>
    </location>
</feature>
<evidence type="ECO:0000256" key="2">
    <source>
        <dbReference type="SAM" id="Phobius"/>
    </source>
</evidence>
<evidence type="ECO:0000259" key="3">
    <source>
        <dbReference type="Pfam" id="PF07699"/>
    </source>
</evidence>
<keyword evidence="2" id="KW-1133">Transmembrane helix</keyword>
<feature type="region of interest" description="Disordered" evidence="1">
    <location>
        <begin position="1695"/>
        <end position="1815"/>
    </location>
</feature>
<evidence type="ECO:0000313" key="4">
    <source>
        <dbReference type="EMBL" id="GIL55405.1"/>
    </source>
</evidence>
<keyword evidence="2" id="KW-0812">Transmembrane</keyword>
<feature type="transmembrane region" description="Helical" evidence="2">
    <location>
        <begin position="1545"/>
        <end position="1563"/>
    </location>
</feature>
<dbReference type="Proteomes" id="UP000747399">
    <property type="component" value="Unassembled WGS sequence"/>
</dbReference>
<feature type="region of interest" description="Disordered" evidence="1">
    <location>
        <begin position="1917"/>
        <end position="1954"/>
    </location>
</feature>
<keyword evidence="5" id="KW-1185">Reference proteome</keyword>
<feature type="compositionally biased region" description="Polar residues" evidence="1">
    <location>
        <begin position="1731"/>
        <end position="1741"/>
    </location>
</feature>
<dbReference type="PANTHER" id="PTHR11319:SF35">
    <property type="entry name" value="OUTER MEMBRANE PROTEIN PMPC-RELATED"/>
    <property type="match status" value="1"/>
</dbReference>
<feature type="domain" description="Tyrosine-protein kinase ephrin type A/B receptor-like" evidence="3">
    <location>
        <begin position="615"/>
        <end position="647"/>
    </location>
</feature>
<sequence>MAVMGGAIALSRVSKDTLVSECIFKNNSVVDPRAWNFSSSPTAPQLAFIDPGYGGAIYAFYSTIALQTIAIFIGNSAKFGGAMAVMSSPTLRLLMQIYGRASEKAIFTVPVDMEVAESARLAEPVLPYRMLFANNTALIGGAMYVSDTKGTAADMNLYQSIRGQETNDSRKFQTQPGILFLGNSANGGGALYLEGNGQISLKSCRFVANRAVVPSTKPSDTALSGRNLDNARAKALPCYNGGGGGICVVGQANMTLSLSRSDLLYNGAKDGAGIYIAEGLDCIKQAGCYSVVLDQVNMAGNAAANRGGGLFWLHEGVLQISTCASDKEHVIKTNGMTRINSSADVPTSSDTFNISLRAPMRKSPSVWYQQLTAATQDEMLADVGGAVRKGKRVVYASSGSIVVKGNVVYAMDADPNAILQTPDQGPMAVKNAYFNPARGTIVIPDGNDTSAVQPSWEPVPAVPVVLHNDVLIDPAWYGVPYTELPCFNWNNSADTGPDVSSTPYFLMSPSRRDFYTSNTDIKINVTVHDWLGQNCTGGNDTQPLILVQADSPDVSGAITVTSVNGTAEFTALRLRAREGLHTVNMTGRSQLPVRELLASQVRIYVRPCAINEFASPKNLDECIPCDVGSYNFNVSSVSCIACPDNAHCSYPDPAACKLGTKCDPMGFLVPQEGYWHSNLFSEEVIECTNSDACTAPNRSARLSEMQLTIWKAAQEIQFDAANLAADQAAKEALALQLSSKLDQGQRRRLLQDKAIGDDAYVLLVLNATVDMLSDYMQNQCAPGYTGTLCGECMPGYGWRRIATCSKCPPQVLNNLYYALVTLLTLSLLAFTVYSSLKEQRRPGLLVGGISSNKDKAKQAGKAPKANSTGHSGLGVQASGPSQFHVILAAAAAEDAAAEAAPALALLREQRSCTAMGDIDLMAPCEYVDSVMVAARNQFSSAPGTPKGTRAAAAPFHLVDTAVRAHSVLSVPARASRWTCVEESRRIAASFTKTDRIGILGAGLAGAVAADAAAAACHSNHSATAGGPVAEGMERGYDNAVFDSQMAGGGSTTTNIQPLEEIEAEQRQQQQQPPGVVLVEVDEFGATSRVSPAFRLTPPAPSRPIAESKDYTNVLYEDPQAPPAEIQDTNGGISGAGTSVRGGMPTISTKPLRRSLEGDVGGAETSSVGDVRDMLGFSHLVPQGVVMQSVPVLHSNSPPRTPLHASVVSALPGALELPTVTERVRIGEIPRRGKVLGRERAHQSTVVKIFVSYVQVLALLQNVPLEIPGVVDVYYRINNQAISYPGILVSLDCSLPDAGISKAFVRVILTVLAPLYIFAGAVIFFLAFNVVDYYILAPYFVKHPTKRSRKRHLKLESFGMHLKVYLGRQLIVTFIAIFFFFYPSVVQSLMAIFNCQDVNVQESNNPLANGLGLRMERIWSQDYGLTCYKRSHLALTLGLGVPGVLLIAIGWPLMSALFMTGKLTMLNNIQITEDMTSFFLADFKARFAWWESVIMLRKLFIAVIVTLVDGSTYAGVQLLLVICILVVAAGLHLVAMPYHHVYTNNLELVSLCTLLATLYFSLYFGFSSSISNGGRIAISILILVINIIMVVVFIYYIIQAYFYAALLSSGLGDIDSETRRKLTPAEIQQRILENLIAQGSTTSYNQDGQQQQQQPGERQRTSYNRVASLYATAMWYSMRVGSTTNKVLTRMKTLLRDPQGSYPPSREGSILVTDVDGVPPHFPERPSAAGNARTSPGCNTTALGDPEEGRGSATSRKRSMSGPGTTPPARSERTSLRSTGSGKAKDFRSAERSHSQSTPGIAMGSTSQSSSSTGGGGGAANILGAGASQLDEVVAAAASAAVSPRAAAQVISRACSAASLDNVSLPPFPSELPDASGAVASEVAPVEVGITPVVVTLQPPPPLPQPVVAPAAPAVMNPRPRAVRSPSRLAHVSGQANRTGELLPPPPSFPGRGGA</sequence>
<proteinExistence type="predicted"/>
<dbReference type="EMBL" id="BNCO01000021">
    <property type="protein sequence ID" value="GIL55405.1"/>
    <property type="molecule type" value="Genomic_DNA"/>
</dbReference>
<feature type="transmembrane region" description="Helical" evidence="2">
    <location>
        <begin position="1513"/>
        <end position="1533"/>
    </location>
</feature>
<dbReference type="SMART" id="SM01411">
    <property type="entry name" value="Ephrin_rec_like"/>
    <property type="match status" value="1"/>
</dbReference>
<feature type="region of interest" description="Disordered" evidence="1">
    <location>
        <begin position="1122"/>
        <end position="1166"/>
    </location>
</feature>
<feature type="region of interest" description="Disordered" evidence="1">
    <location>
        <begin position="1641"/>
        <end position="1660"/>
    </location>
</feature>
<evidence type="ECO:0000256" key="1">
    <source>
        <dbReference type="SAM" id="MobiDB-lite"/>
    </source>
</evidence>
<protein>
    <recommendedName>
        <fullName evidence="3">Tyrosine-protein kinase ephrin type A/B receptor-like domain-containing protein</fullName>
    </recommendedName>
</protein>
<accession>A0A8J4F049</accession>
<feature type="transmembrane region" description="Helical" evidence="2">
    <location>
        <begin position="1486"/>
        <end position="1507"/>
    </location>
</feature>
<feature type="transmembrane region" description="Helical" evidence="2">
    <location>
        <begin position="1314"/>
        <end position="1340"/>
    </location>
</feature>
<keyword evidence="2" id="KW-0472">Membrane</keyword>
<feature type="transmembrane region" description="Helical" evidence="2">
    <location>
        <begin position="1361"/>
        <end position="1381"/>
    </location>
</feature>
<evidence type="ECO:0000313" key="5">
    <source>
        <dbReference type="Proteomes" id="UP000747399"/>
    </source>
</evidence>
<organism evidence="4 5">
    <name type="scientific">Volvox africanus</name>
    <dbReference type="NCBI Taxonomy" id="51714"/>
    <lineage>
        <taxon>Eukaryota</taxon>
        <taxon>Viridiplantae</taxon>
        <taxon>Chlorophyta</taxon>
        <taxon>core chlorophytes</taxon>
        <taxon>Chlorophyceae</taxon>
        <taxon>CS clade</taxon>
        <taxon>Chlamydomonadales</taxon>
        <taxon>Volvocaceae</taxon>
        <taxon>Volvox</taxon>
    </lineage>
</organism>
<feature type="transmembrane region" description="Helical" evidence="2">
    <location>
        <begin position="1575"/>
        <end position="1597"/>
    </location>
</feature>
<feature type="transmembrane region" description="Helical" evidence="2">
    <location>
        <begin position="1432"/>
        <end position="1457"/>
    </location>
</feature>
<name>A0A8J4F049_9CHLO</name>
<dbReference type="PANTHER" id="PTHR11319">
    <property type="entry name" value="G PROTEIN-COUPLED RECEPTOR-RELATED"/>
    <property type="match status" value="1"/>
</dbReference>
<dbReference type="Pfam" id="PF07699">
    <property type="entry name" value="Ephrin_rec_like"/>
    <property type="match status" value="1"/>
</dbReference>